<dbReference type="PANTHER" id="PTHR31061">
    <property type="entry name" value="LD22376P"/>
    <property type="match status" value="1"/>
</dbReference>
<keyword evidence="1" id="KW-0472">Membrane</keyword>
<feature type="transmembrane region" description="Helical" evidence="1">
    <location>
        <begin position="30"/>
        <end position="50"/>
    </location>
</feature>
<reference evidence="2" key="2">
    <citation type="submission" date="2023-01" db="EMBL/GenBank/DDBJ databases">
        <title>Draft genome sequence of Portibacter lacus strain NBRC 108769.</title>
        <authorList>
            <person name="Sun Q."/>
            <person name="Mori K."/>
        </authorList>
    </citation>
    <scope>NUCLEOTIDE SEQUENCE</scope>
    <source>
        <strain evidence="2">NBRC 108769</strain>
    </source>
</reference>
<feature type="transmembrane region" description="Helical" evidence="1">
    <location>
        <begin position="207"/>
        <end position="228"/>
    </location>
</feature>
<keyword evidence="1" id="KW-0812">Transmembrane</keyword>
<keyword evidence="3" id="KW-1185">Reference proteome</keyword>
<evidence type="ECO:0000313" key="2">
    <source>
        <dbReference type="EMBL" id="GLR17114.1"/>
    </source>
</evidence>
<organism evidence="2 3">
    <name type="scientific">Portibacter lacus</name>
    <dbReference type="NCBI Taxonomy" id="1099794"/>
    <lineage>
        <taxon>Bacteria</taxon>
        <taxon>Pseudomonadati</taxon>
        <taxon>Bacteroidota</taxon>
        <taxon>Saprospiria</taxon>
        <taxon>Saprospirales</taxon>
        <taxon>Haliscomenobacteraceae</taxon>
        <taxon>Portibacter</taxon>
    </lineage>
</organism>
<feature type="transmembrane region" description="Helical" evidence="1">
    <location>
        <begin position="234"/>
        <end position="255"/>
    </location>
</feature>
<sequence length="345" mass="38994">MIIVNTPGTWKYVYTPLKHASWEGSTPTDLVFPFFVFIVGLSMVFSFSRIAGQEKSAIALKILRRTALIFLVGLFLNWFPFFHKNIADLRIMGVLQKIALSYGGAAFIVLYARKSWLPYITAVVLLGYWALLYGLGGEIPYGLDDNIVRTVDLKILGESHLYGGFGIPFDPEGLLSCLPSIGTVLLGYIFGSRILAVESKSKLIQEYTIAGALLVGAGLVWGMSFPIIKALWTSSYVLYTAGLALLVFAILIYVIDVAGWKKWAYPFRVFGLNPLLAYALSGLVFRLFIYVFKFDGTHPYKWAYEHFFNPTFGNYFGSFFQAFTYMALIWFFSWLLYRKNIVIKL</sequence>
<feature type="transmembrane region" description="Helical" evidence="1">
    <location>
        <begin position="312"/>
        <end position="337"/>
    </location>
</feature>
<dbReference type="AlphaFoldDB" id="A0AA37WEW0"/>
<accession>A0AA37WEW0</accession>
<name>A0AA37WEW0_9BACT</name>
<dbReference type="EMBL" id="BSOH01000007">
    <property type="protein sequence ID" value="GLR17114.1"/>
    <property type="molecule type" value="Genomic_DNA"/>
</dbReference>
<gene>
    <name evidence="2" type="ORF">GCM10007940_17290</name>
</gene>
<dbReference type="Proteomes" id="UP001156666">
    <property type="component" value="Unassembled WGS sequence"/>
</dbReference>
<evidence type="ECO:0000256" key="1">
    <source>
        <dbReference type="SAM" id="Phobius"/>
    </source>
</evidence>
<comment type="caution">
    <text evidence="2">The sequence shown here is derived from an EMBL/GenBank/DDBJ whole genome shotgun (WGS) entry which is preliminary data.</text>
</comment>
<feature type="transmembrane region" description="Helical" evidence="1">
    <location>
        <begin position="275"/>
        <end position="292"/>
    </location>
</feature>
<feature type="transmembrane region" description="Helical" evidence="1">
    <location>
        <begin position="94"/>
        <end position="112"/>
    </location>
</feature>
<evidence type="ECO:0000313" key="3">
    <source>
        <dbReference type="Proteomes" id="UP001156666"/>
    </source>
</evidence>
<keyword evidence="1" id="KW-1133">Transmembrane helix</keyword>
<feature type="transmembrane region" description="Helical" evidence="1">
    <location>
        <begin position="173"/>
        <end position="195"/>
    </location>
</feature>
<proteinExistence type="predicted"/>
<dbReference type="PANTHER" id="PTHR31061:SF24">
    <property type="entry name" value="LD22376P"/>
    <property type="match status" value="1"/>
</dbReference>
<protein>
    <submittedName>
        <fullName evidence="2">Membrane protein</fullName>
    </submittedName>
</protein>
<feature type="transmembrane region" description="Helical" evidence="1">
    <location>
        <begin position="62"/>
        <end position="82"/>
    </location>
</feature>
<reference evidence="2" key="1">
    <citation type="journal article" date="2014" name="Int. J. Syst. Evol. Microbiol.">
        <title>Complete genome sequence of Corynebacterium casei LMG S-19264T (=DSM 44701T), isolated from a smear-ripened cheese.</title>
        <authorList>
            <consortium name="US DOE Joint Genome Institute (JGI-PGF)"/>
            <person name="Walter F."/>
            <person name="Albersmeier A."/>
            <person name="Kalinowski J."/>
            <person name="Ruckert C."/>
        </authorList>
    </citation>
    <scope>NUCLEOTIDE SEQUENCE</scope>
    <source>
        <strain evidence="2">NBRC 108769</strain>
    </source>
</reference>
<feature type="transmembrane region" description="Helical" evidence="1">
    <location>
        <begin position="119"/>
        <end position="136"/>
    </location>
</feature>